<evidence type="ECO:0000313" key="4">
    <source>
        <dbReference type="Proteomes" id="UP000245207"/>
    </source>
</evidence>
<dbReference type="AlphaFoldDB" id="A0A2U1NFB2"/>
<dbReference type="Proteomes" id="UP000245207">
    <property type="component" value="Unassembled WGS sequence"/>
</dbReference>
<gene>
    <name evidence="3" type="ORF">CTI12_AA272450</name>
</gene>
<evidence type="ECO:0000256" key="1">
    <source>
        <dbReference type="ARBA" id="ARBA00022737"/>
    </source>
</evidence>
<dbReference type="InterPro" id="IPR002885">
    <property type="entry name" value="PPR_rpt"/>
</dbReference>
<dbReference type="EMBL" id="PKPP01002940">
    <property type="protein sequence ID" value="PWA72212.1"/>
    <property type="molecule type" value="Genomic_DNA"/>
</dbReference>
<dbReference type="Pfam" id="PF01535">
    <property type="entry name" value="PPR"/>
    <property type="match status" value="1"/>
</dbReference>
<keyword evidence="4" id="KW-1185">Reference proteome</keyword>
<dbReference type="PROSITE" id="PS51375">
    <property type="entry name" value="PPR"/>
    <property type="match status" value="1"/>
</dbReference>
<evidence type="ECO:0000256" key="2">
    <source>
        <dbReference type="PROSITE-ProRule" id="PRU00708"/>
    </source>
</evidence>
<dbReference type="Pfam" id="PF13041">
    <property type="entry name" value="PPR_2"/>
    <property type="match status" value="1"/>
</dbReference>
<dbReference type="NCBIfam" id="TIGR00756">
    <property type="entry name" value="PPR"/>
    <property type="match status" value="1"/>
</dbReference>
<dbReference type="OrthoDB" id="1739564at2759"/>
<organism evidence="3 4">
    <name type="scientific">Artemisia annua</name>
    <name type="common">Sweet wormwood</name>
    <dbReference type="NCBI Taxonomy" id="35608"/>
    <lineage>
        <taxon>Eukaryota</taxon>
        <taxon>Viridiplantae</taxon>
        <taxon>Streptophyta</taxon>
        <taxon>Embryophyta</taxon>
        <taxon>Tracheophyta</taxon>
        <taxon>Spermatophyta</taxon>
        <taxon>Magnoliopsida</taxon>
        <taxon>eudicotyledons</taxon>
        <taxon>Gunneridae</taxon>
        <taxon>Pentapetalae</taxon>
        <taxon>asterids</taxon>
        <taxon>campanulids</taxon>
        <taxon>Asterales</taxon>
        <taxon>Asteraceae</taxon>
        <taxon>Asteroideae</taxon>
        <taxon>Anthemideae</taxon>
        <taxon>Artemisiinae</taxon>
        <taxon>Artemisia</taxon>
    </lineage>
</organism>
<reference evidence="3 4" key="1">
    <citation type="journal article" date="2018" name="Mol. Plant">
        <title>The genome of Artemisia annua provides insight into the evolution of Asteraceae family and artemisinin biosynthesis.</title>
        <authorList>
            <person name="Shen Q."/>
            <person name="Zhang L."/>
            <person name="Liao Z."/>
            <person name="Wang S."/>
            <person name="Yan T."/>
            <person name="Shi P."/>
            <person name="Liu M."/>
            <person name="Fu X."/>
            <person name="Pan Q."/>
            <person name="Wang Y."/>
            <person name="Lv Z."/>
            <person name="Lu X."/>
            <person name="Zhang F."/>
            <person name="Jiang W."/>
            <person name="Ma Y."/>
            <person name="Chen M."/>
            <person name="Hao X."/>
            <person name="Li L."/>
            <person name="Tang Y."/>
            <person name="Lv G."/>
            <person name="Zhou Y."/>
            <person name="Sun X."/>
            <person name="Brodelius P.E."/>
            <person name="Rose J.K.C."/>
            <person name="Tang K."/>
        </authorList>
    </citation>
    <scope>NUCLEOTIDE SEQUENCE [LARGE SCALE GENOMIC DNA]</scope>
    <source>
        <strain evidence="4">cv. Huhao1</strain>
        <tissue evidence="3">Leaf</tissue>
    </source>
</reference>
<accession>A0A2U1NFB2</accession>
<sequence length="103" mass="11116">MGFMGELGDARKVFDEMCVRDLISWTTLIVAYVRVGDMGEAGVLFAGLGVKDMVAWTAMVMGFAQKGKPREALEWFDKMVEAGVEMDEVTLACVISACGQLGG</sequence>
<dbReference type="GO" id="GO:0003723">
    <property type="term" value="F:RNA binding"/>
    <property type="evidence" value="ECO:0007669"/>
    <property type="project" value="InterPro"/>
</dbReference>
<proteinExistence type="predicted"/>
<dbReference type="PANTHER" id="PTHR47926">
    <property type="entry name" value="PENTATRICOPEPTIDE REPEAT-CONTAINING PROTEIN"/>
    <property type="match status" value="1"/>
</dbReference>
<name>A0A2U1NFB2_ARTAN</name>
<dbReference type="PANTHER" id="PTHR47926:SF523">
    <property type="entry name" value="DYW DOMAIN-CONTAINING PROTEIN"/>
    <property type="match status" value="1"/>
</dbReference>
<evidence type="ECO:0000313" key="3">
    <source>
        <dbReference type="EMBL" id="PWA72212.1"/>
    </source>
</evidence>
<feature type="repeat" description="PPR" evidence="2">
    <location>
        <begin position="52"/>
        <end position="86"/>
    </location>
</feature>
<dbReference type="InterPro" id="IPR046960">
    <property type="entry name" value="PPR_At4g14850-like_plant"/>
</dbReference>
<dbReference type="GO" id="GO:0009451">
    <property type="term" value="P:RNA modification"/>
    <property type="evidence" value="ECO:0007669"/>
    <property type="project" value="InterPro"/>
</dbReference>
<protein>
    <submittedName>
        <fullName evidence="3">Peptidase S28, Tetratricopeptide-like helical domain, DYW domain protein</fullName>
    </submittedName>
</protein>
<dbReference type="Gene3D" id="1.25.40.10">
    <property type="entry name" value="Tetratricopeptide repeat domain"/>
    <property type="match status" value="1"/>
</dbReference>
<keyword evidence="1" id="KW-0677">Repeat</keyword>
<comment type="caution">
    <text evidence="3">The sequence shown here is derived from an EMBL/GenBank/DDBJ whole genome shotgun (WGS) entry which is preliminary data.</text>
</comment>
<dbReference type="InterPro" id="IPR011990">
    <property type="entry name" value="TPR-like_helical_dom_sf"/>
</dbReference>